<dbReference type="GO" id="GO:0005737">
    <property type="term" value="C:cytoplasm"/>
    <property type="evidence" value="ECO:0007669"/>
    <property type="project" value="UniProtKB-SubCell"/>
</dbReference>
<dbReference type="Pfam" id="PF22920">
    <property type="entry name" value="UvrC_RNaseH"/>
    <property type="match status" value="1"/>
</dbReference>
<comment type="similarity">
    <text evidence="7">Belongs to the UvrC family.</text>
</comment>
<dbReference type="GO" id="GO:0006289">
    <property type="term" value="P:nucleotide-excision repair"/>
    <property type="evidence" value="ECO:0007669"/>
    <property type="project" value="UniProtKB-UniRule"/>
</dbReference>
<keyword evidence="3 7" id="KW-0228">DNA excision</keyword>
<dbReference type="PROSITE" id="PS50164">
    <property type="entry name" value="GIY_YIG"/>
    <property type="match status" value="1"/>
</dbReference>
<keyword evidence="2 7" id="KW-0227">DNA damage</keyword>
<feature type="domain" description="GIY-YIG" evidence="9">
    <location>
        <begin position="11"/>
        <end position="96"/>
    </location>
</feature>
<dbReference type="PANTHER" id="PTHR30562:SF1">
    <property type="entry name" value="UVRABC SYSTEM PROTEIN C"/>
    <property type="match status" value="1"/>
</dbReference>
<proteinExistence type="inferred from homology"/>
<dbReference type="GO" id="GO:0009432">
    <property type="term" value="P:SOS response"/>
    <property type="evidence" value="ECO:0007669"/>
    <property type="project" value="UniProtKB-UniRule"/>
</dbReference>
<dbReference type="PANTHER" id="PTHR30562">
    <property type="entry name" value="UVRC/OXIDOREDUCTASE"/>
    <property type="match status" value="1"/>
</dbReference>
<dbReference type="InterPro" id="IPR010994">
    <property type="entry name" value="RuvA_2-like"/>
</dbReference>
<dbReference type="SUPFAM" id="SSF47781">
    <property type="entry name" value="RuvA domain 2-like"/>
    <property type="match status" value="1"/>
</dbReference>
<evidence type="ECO:0000313" key="12">
    <source>
        <dbReference type="Proteomes" id="UP000240535"/>
    </source>
</evidence>
<name>A0A2P8R0E4_9BACT</name>
<keyword evidence="5 7" id="KW-0234">DNA repair</keyword>
<dbReference type="InterPro" id="IPR036876">
    <property type="entry name" value="UVR_dom_sf"/>
</dbReference>
<keyword evidence="6 7" id="KW-0742">SOS response</keyword>
<dbReference type="HAMAP" id="MF_00203">
    <property type="entry name" value="UvrC"/>
    <property type="match status" value="1"/>
</dbReference>
<keyword evidence="4 7" id="KW-0267">Excision nuclease</keyword>
<dbReference type="SMART" id="SM00465">
    <property type="entry name" value="GIYc"/>
    <property type="match status" value="1"/>
</dbReference>
<evidence type="ECO:0000256" key="7">
    <source>
        <dbReference type="HAMAP-Rule" id="MF_00203"/>
    </source>
</evidence>
<evidence type="ECO:0000313" key="11">
    <source>
        <dbReference type="EMBL" id="PSM51966.1"/>
    </source>
</evidence>
<reference evidence="12" key="1">
    <citation type="submission" date="2017-10" db="EMBL/GenBank/DDBJ databases">
        <title>Campylobacter species from seals.</title>
        <authorList>
            <person name="Gilbert M.J."/>
            <person name="Zomer A.L."/>
            <person name="Timmerman A.J."/>
            <person name="Duim B."/>
            <person name="Wagenaar J.A."/>
        </authorList>
    </citation>
    <scope>NUCLEOTIDE SEQUENCE [LARGE SCALE GENOMIC DNA]</scope>
    <source>
        <strain evidence="12">17S00004-5</strain>
    </source>
</reference>
<dbReference type="InterPro" id="IPR004791">
    <property type="entry name" value="UvrC"/>
</dbReference>
<comment type="function">
    <text evidence="7">The UvrABC repair system catalyzes the recognition and processing of DNA lesions. UvrC both incises the 5' and 3' sides of the lesion. The N-terminal half is responsible for the 3' incision and the C-terminal half is responsible for the 5' incision.</text>
</comment>
<dbReference type="PROSITE" id="PS50165">
    <property type="entry name" value="UVRC"/>
    <property type="match status" value="1"/>
</dbReference>
<dbReference type="PROSITE" id="PS50151">
    <property type="entry name" value="UVR"/>
    <property type="match status" value="1"/>
</dbReference>
<dbReference type="RefSeq" id="WP_106871407.1">
    <property type="nucleotide sequence ID" value="NZ_CP053841.1"/>
</dbReference>
<evidence type="ECO:0000256" key="2">
    <source>
        <dbReference type="ARBA" id="ARBA00022763"/>
    </source>
</evidence>
<dbReference type="GO" id="GO:0009381">
    <property type="term" value="F:excinuclease ABC activity"/>
    <property type="evidence" value="ECO:0007669"/>
    <property type="project" value="UniProtKB-UniRule"/>
</dbReference>
<dbReference type="InterPro" id="IPR038476">
    <property type="entry name" value="UvrC_RNase_H_dom_sf"/>
</dbReference>
<dbReference type="InterPro" id="IPR000305">
    <property type="entry name" value="GIY-YIG_endonuc"/>
</dbReference>
<dbReference type="Pfam" id="PF02151">
    <property type="entry name" value="UVR"/>
    <property type="match status" value="1"/>
</dbReference>
<dbReference type="GO" id="GO:0009380">
    <property type="term" value="C:excinuclease repair complex"/>
    <property type="evidence" value="ECO:0007669"/>
    <property type="project" value="InterPro"/>
</dbReference>
<dbReference type="Pfam" id="PF01541">
    <property type="entry name" value="GIY-YIG"/>
    <property type="match status" value="1"/>
</dbReference>
<dbReference type="NCBIfam" id="TIGR00194">
    <property type="entry name" value="uvrC"/>
    <property type="match status" value="1"/>
</dbReference>
<comment type="caution">
    <text evidence="11">The sequence shown here is derived from an EMBL/GenBank/DDBJ whole genome shotgun (WGS) entry which is preliminary data.</text>
</comment>
<evidence type="ECO:0000259" key="8">
    <source>
        <dbReference type="PROSITE" id="PS50151"/>
    </source>
</evidence>
<dbReference type="Gene3D" id="3.40.1440.10">
    <property type="entry name" value="GIY-YIG endonuclease"/>
    <property type="match status" value="1"/>
</dbReference>
<evidence type="ECO:0000256" key="6">
    <source>
        <dbReference type="ARBA" id="ARBA00023236"/>
    </source>
</evidence>
<dbReference type="SUPFAM" id="SSF46600">
    <property type="entry name" value="C-terminal UvrC-binding domain of UvrB"/>
    <property type="match status" value="1"/>
</dbReference>
<dbReference type="EMBL" id="PDHH01000004">
    <property type="protein sequence ID" value="PSM51966.1"/>
    <property type="molecule type" value="Genomic_DNA"/>
</dbReference>
<dbReference type="Gene3D" id="3.30.420.340">
    <property type="entry name" value="UvrC, RNAse H endonuclease domain"/>
    <property type="match status" value="1"/>
</dbReference>
<dbReference type="InterPro" id="IPR001162">
    <property type="entry name" value="UvrC_RNase_H_dom"/>
</dbReference>
<comment type="subunit">
    <text evidence="7">Interacts with UvrB in an incision complex.</text>
</comment>
<dbReference type="Pfam" id="PF08459">
    <property type="entry name" value="UvrC_RNaseH_dom"/>
    <property type="match status" value="1"/>
</dbReference>
<feature type="domain" description="UVR" evidence="8">
    <location>
        <begin position="202"/>
        <end position="237"/>
    </location>
</feature>
<dbReference type="CDD" id="cd10434">
    <property type="entry name" value="GIY-YIG_UvrC_Cho"/>
    <property type="match status" value="1"/>
</dbReference>
<protein>
    <recommendedName>
        <fullName evidence="7">UvrABC system protein C</fullName>
        <shortName evidence="7">Protein UvrC</shortName>
    </recommendedName>
    <alternativeName>
        <fullName evidence="7">Excinuclease ABC subunit C</fullName>
    </alternativeName>
</protein>
<keyword evidence="12" id="KW-1185">Reference proteome</keyword>
<evidence type="ECO:0000259" key="9">
    <source>
        <dbReference type="PROSITE" id="PS50164"/>
    </source>
</evidence>
<organism evidence="11 12">
    <name type="scientific">Campylobacter blaseri</name>
    <dbReference type="NCBI Taxonomy" id="2042961"/>
    <lineage>
        <taxon>Bacteria</taxon>
        <taxon>Pseudomonadati</taxon>
        <taxon>Campylobacterota</taxon>
        <taxon>Epsilonproteobacteria</taxon>
        <taxon>Campylobacterales</taxon>
        <taxon>Campylobacteraceae</taxon>
        <taxon>Campylobacter</taxon>
    </lineage>
</organism>
<dbReference type="SUPFAM" id="SSF82771">
    <property type="entry name" value="GIY-YIG endonuclease"/>
    <property type="match status" value="1"/>
</dbReference>
<keyword evidence="1 7" id="KW-0963">Cytoplasm</keyword>
<comment type="subcellular location">
    <subcellularLocation>
        <location evidence="7">Cytoplasm</location>
    </subcellularLocation>
</comment>
<sequence>MLAKQIKTLPNLPGVYQYFDKNGKLLYVGKAKILKNRVRSYFSFTPSFGINKNVSSRIAKMLSEAVNLEYVVTASESDALILENSFIKQLHPKYNILLRDDKTYPYIYIDLNQDFPRFTITRKVVKGVNIKYFGPYFRGAKEILEILYMQFKLVQKASCIKGKKSCLFYQIDRCYAPCENKISKEEYAKIVDNAITALKNPKSMISALHEKMMQLAENQNYEEAANLRDKIGLLKDLDIKVEVDLAKLEDFEVIAINSANKLISSVRFSIRDGKISNSNFNITNSKLADESDLNEIYKQVVLDAFPVGSPISVNKIYVYEDFEDRELVSQILTSRHNKKFEVLYPKIGEKRKICDIAYKNGEINIKKHLKTDGYQLLNEIKEYFKLSNLPLNIEAYDNSHMFGSAPVGAMIAYNEDGFNKSNYRHMHLSSNSDYDQMSEFLTMRAQRFEKLNPPDLWVIDGGIALLNLANDIVKSTGANIDLIAISKEKVDAKAYRAKGNAKDKIYTLNGTFTLPPSDKKLQFIQKLRDEAHRFAISFHQKIKRNLDINRSNLKNLGLSDGKIQKLIDYFGTFENVYKANFDEISEIIGKISAEKLKF</sequence>
<dbReference type="AlphaFoldDB" id="A0A2P8R0E4"/>
<dbReference type="GO" id="GO:0003677">
    <property type="term" value="F:DNA binding"/>
    <property type="evidence" value="ECO:0007669"/>
    <property type="project" value="UniProtKB-UniRule"/>
</dbReference>
<evidence type="ECO:0000256" key="4">
    <source>
        <dbReference type="ARBA" id="ARBA00022881"/>
    </source>
</evidence>
<dbReference type="Gene3D" id="4.10.860.10">
    <property type="entry name" value="UVR domain"/>
    <property type="match status" value="1"/>
</dbReference>
<dbReference type="FunFam" id="3.40.1440.10:FF:000001">
    <property type="entry name" value="UvrABC system protein C"/>
    <property type="match status" value="1"/>
</dbReference>
<dbReference type="InterPro" id="IPR047296">
    <property type="entry name" value="GIY-YIG_UvrC_Cho"/>
</dbReference>
<accession>A0A2P8R0E4</accession>
<evidence type="ECO:0000256" key="3">
    <source>
        <dbReference type="ARBA" id="ARBA00022769"/>
    </source>
</evidence>
<evidence type="ECO:0000256" key="5">
    <source>
        <dbReference type="ARBA" id="ARBA00023204"/>
    </source>
</evidence>
<evidence type="ECO:0000256" key="1">
    <source>
        <dbReference type="ARBA" id="ARBA00022490"/>
    </source>
</evidence>
<feature type="domain" description="UvrC family homology region profile" evidence="10">
    <location>
        <begin position="268"/>
        <end position="473"/>
    </location>
</feature>
<dbReference type="Proteomes" id="UP000240535">
    <property type="component" value="Unassembled WGS sequence"/>
</dbReference>
<evidence type="ECO:0000259" key="10">
    <source>
        <dbReference type="PROSITE" id="PS50165"/>
    </source>
</evidence>
<dbReference type="InterPro" id="IPR001943">
    <property type="entry name" value="UVR_dom"/>
</dbReference>
<dbReference type="InterPro" id="IPR050066">
    <property type="entry name" value="UvrABC_protein_C"/>
</dbReference>
<dbReference type="OrthoDB" id="9804933at2"/>
<gene>
    <name evidence="7" type="primary">uvrC</name>
    <name evidence="11" type="ORF">CQ405_05225</name>
</gene>
<dbReference type="InterPro" id="IPR035901">
    <property type="entry name" value="GIY-YIG_endonuc_sf"/>
</dbReference>